<gene>
    <name evidence="4" type="primary">pqqD</name>
    <name evidence="4" type="ORF">FJM51_04865</name>
</gene>
<dbReference type="AlphaFoldDB" id="A0A501WW92"/>
<organism evidence="4 5">
    <name type="scientific">Amaricoccus solimangrovi</name>
    <dbReference type="NCBI Taxonomy" id="2589815"/>
    <lineage>
        <taxon>Bacteria</taxon>
        <taxon>Pseudomonadati</taxon>
        <taxon>Pseudomonadota</taxon>
        <taxon>Alphaproteobacteria</taxon>
        <taxon>Rhodobacterales</taxon>
        <taxon>Paracoccaceae</taxon>
        <taxon>Amaricoccus</taxon>
    </lineage>
</organism>
<name>A0A501WW92_9RHOB</name>
<evidence type="ECO:0000256" key="3">
    <source>
        <dbReference type="ARBA" id="ARBA00022905"/>
    </source>
</evidence>
<protein>
    <submittedName>
        <fullName evidence="4">Pyrroloquinoline quinone biosynthesis peptide chaperone PqqD</fullName>
    </submittedName>
</protein>
<evidence type="ECO:0000256" key="2">
    <source>
        <dbReference type="ARBA" id="ARBA00011741"/>
    </source>
</evidence>
<dbReference type="Proteomes" id="UP000319255">
    <property type="component" value="Unassembled WGS sequence"/>
</dbReference>
<evidence type="ECO:0000256" key="1">
    <source>
        <dbReference type="ARBA" id="ARBA00004886"/>
    </source>
</evidence>
<dbReference type="InterPro" id="IPR008792">
    <property type="entry name" value="PQQD"/>
</dbReference>
<dbReference type="OrthoDB" id="7995890at2"/>
<dbReference type="RefSeq" id="WP_140452998.1">
    <property type="nucleotide sequence ID" value="NZ_VFRP01000003.1"/>
</dbReference>
<dbReference type="Gene3D" id="1.10.10.1150">
    <property type="entry name" value="Coenzyme PQQ synthesis protein D (PqqD)"/>
    <property type="match status" value="1"/>
</dbReference>
<dbReference type="Pfam" id="PF05402">
    <property type="entry name" value="PqqD"/>
    <property type="match status" value="1"/>
</dbReference>
<evidence type="ECO:0000313" key="4">
    <source>
        <dbReference type="EMBL" id="TPE52515.1"/>
    </source>
</evidence>
<comment type="caution">
    <text evidence="4">The sequence shown here is derived from an EMBL/GenBank/DDBJ whole genome shotgun (WGS) entry which is preliminary data.</text>
</comment>
<sequence length="106" mass="11251">MTAAPAPAAEGAAPTLAPEAVPFLPRGVRLHFDTVRGAWVLLAPERALRLDTVGHAILSRIDGERSLGAIARDLAATFNAPFDQILADSAGYLSALLDRRVLELRP</sequence>
<comment type="pathway">
    <text evidence="1">Cofactor biosynthesis; pyrroloquinoline quinone biosynthesis.</text>
</comment>
<accession>A0A501WW92</accession>
<dbReference type="UniPathway" id="UPA00539"/>
<dbReference type="GO" id="GO:0048038">
    <property type="term" value="F:quinone binding"/>
    <property type="evidence" value="ECO:0007669"/>
    <property type="project" value="InterPro"/>
</dbReference>
<dbReference type="EMBL" id="VFRP01000003">
    <property type="protein sequence ID" value="TPE52515.1"/>
    <property type="molecule type" value="Genomic_DNA"/>
</dbReference>
<dbReference type="NCBIfam" id="TIGR03859">
    <property type="entry name" value="PQQ_PqqD"/>
    <property type="match status" value="1"/>
</dbReference>
<dbReference type="InterPro" id="IPR041881">
    <property type="entry name" value="PqqD_sf"/>
</dbReference>
<evidence type="ECO:0000313" key="5">
    <source>
        <dbReference type="Proteomes" id="UP000319255"/>
    </source>
</evidence>
<comment type="subunit">
    <text evidence="2">Monomer. Interacts with PqqE.</text>
</comment>
<keyword evidence="5" id="KW-1185">Reference proteome</keyword>
<reference evidence="4 5" key="1">
    <citation type="submission" date="2019-06" db="EMBL/GenBank/DDBJ databases">
        <title>A novel bacterium of genus Amaricoccus, isolated from marine sediment.</title>
        <authorList>
            <person name="Huang H."/>
            <person name="Mo K."/>
            <person name="Hu Y."/>
        </authorList>
    </citation>
    <scope>NUCLEOTIDE SEQUENCE [LARGE SCALE GENOMIC DNA]</scope>
    <source>
        <strain evidence="4 5">HB172011</strain>
    </source>
</reference>
<proteinExistence type="predicted"/>
<dbReference type="InterPro" id="IPR022479">
    <property type="entry name" value="PqqD_bac"/>
</dbReference>
<keyword evidence="3" id="KW-0884">PQQ biosynthesis</keyword>
<dbReference type="GO" id="GO:0018189">
    <property type="term" value="P:pyrroloquinoline quinone biosynthetic process"/>
    <property type="evidence" value="ECO:0007669"/>
    <property type="project" value="UniProtKB-UniPathway"/>
</dbReference>